<proteinExistence type="predicted"/>
<gene>
    <name evidence="1" type="ORF">M9H77_29441</name>
</gene>
<evidence type="ECO:0000313" key="2">
    <source>
        <dbReference type="Proteomes" id="UP001060085"/>
    </source>
</evidence>
<dbReference type="Proteomes" id="UP001060085">
    <property type="component" value="Linkage Group LG07"/>
</dbReference>
<comment type="caution">
    <text evidence="1">The sequence shown here is derived from an EMBL/GenBank/DDBJ whole genome shotgun (WGS) entry which is preliminary data.</text>
</comment>
<name>A0ACB9ZUS0_CATRO</name>
<dbReference type="EMBL" id="CM044707">
    <property type="protein sequence ID" value="KAI5652254.1"/>
    <property type="molecule type" value="Genomic_DNA"/>
</dbReference>
<protein>
    <submittedName>
        <fullName evidence="1">Uncharacterized protein</fullName>
    </submittedName>
</protein>
<reference evidence="2" key="1">
    <citation type="journal article" date="2023" name="Nat. Plants">
        <title>Single-cell RNA sequencing provides a high-resolution roadmap for understanding the multicellular compartmentation of specialized metabolism.</title>
        <authorList>
            <person name="Sun S."/>
            <person name="Shen X."/>
            <person name="Li Y."/>
            <person name="Li Y."/>
            <person name="Wang S."/>
            <person name="Li R."/>
            <person name="Zhang H."/>
            <person name="Shen G."/>
            <person name="Guo B."/>
            <person name="Wei J."/>
            <person name="Xu J."/>
            <person name="St-Pierre B."/>
            <person name="Chen S."/>
            <person name="Sun C."/>
        </authorList>
    </citation>
    <scope>NUCLEOTIDE SEQUENCE [LARGE SCALE GENOMIC DNA]</scope>
</reference>
<accession>A0ACB9ZUS0</accession>
<keyword evidence="2" id="KW-1185">Reference proteome</keyword>
<organism evidence="1 2">
    <name type="scientific">Catharanthus roseus</name>
    <name type="common">Madagascar periwinkle</name>
    <name type="synonym">Vinca rosea</name>
    <dbReference type="NCBI Taxonomy" id="4058"/>
    <lineage>
        <taxon>Eukaryota</taxon>
        <taxon>Viridiplantae</taxon>
        <taxon>Streptophyta</taxon>
        <taxon>Embryophyta</taxon>
        <taxon>Tracheophyta</taxon>
        <taxon>Spermatophyta</taxon>
        <taxon>Magnoliopsida</taxon>
        <taxon>eudicotyledons</taxon>
        <taxon>Gunneridae</taxon>
        <taxon>Pentapetalae</taxon>
        <taxon>asterids</taxon>
        <taxon>lamiids</taxon>
        <taxon>Gentianales</taxon>
        <taxon>Apocynaceae</taxon>
        <taxon>Rauvolfioideae</taxon>
        <taxon>Vinceae</taxon>
        <taxon>Catharanthinae</taxon>
        <taxon>Catharanthus</taxon>
    </lineage>
</organism>
<sequence length="131" mass="15035">MFFSNHLPVTTSYVLLKSLEIHLPLSCIINIANEISNIIDTFTLNENETQCVGLSQTEVDSGLEDGKNNVFAIVYGKGEIYANGFQIAMSRAWHCESESFKMHVLEENVFQYYLPHFRILGLYLKRGFMEF</sequence>
<evidence type="ECO:0000313" key="1">
    <source>
        <dbReference type="EMBL" id="KAI5652254.1"/>
    </source>
</evidence>